<dbReference type="EMBL" id="LT906468">
    <property type="protein sequence ID" value="SNV38278.1"/>
    <property type="molecule type" value="Genomic_DNA"/>
</dbReference>
<sequence>MSEKIGQIIKRVATSKGLSQSQFGEKINRTKQAVAGIYKRSTIDIELLKVISVQLDHDFLEYYYESEPFKTFRALKEKEWEQKIKILENELASKEKLTEKNEELLLLQRKYISELEKKLSKRGS</sequence>
<evidence type="ECO:0000313" key="3">
    <source>
        <dbReference type="Proteomes" id="UP000215355"/>
    </source>
</evidence>
<dbReference type="AlphaFoldDB" id="A0AAJ4X9A5"/>
<proteinExistence type="predicted"/>
<dbReference type="InterPro" id="IPR010982">
    <property type="entry name" value="Lambda_DNA-bd_dom_sf"/>
</dbReference>
<feature type="coiled-coil region" evidence="1">
    <location>
        <begin position="77"/>
        <end position="107"/>
    </location>
</feature>
<accession>A0AAJ4X9A5</accession>
<reference evidence="2 3" key="1">
    <citation type="submission" date="2017-06" db="EMBL/GenBank/DDBJ databases">
        <authorList>
            <consortium name="Pathogen Informatics"/>
        </authorList>
    </citation>
    <scope>NUCLEOTIDE SEQUENCE [LARGE SCALE GENOMIC DNA]</scope>
    <source>
        <strain evidence="2 3">NCTC12149</strain>
    </source>
</reference>
<dbReference type="KEGG" id="smiz:4412673_00300"/>
<dbReference type="GO" id="GO:0003677">
    <property type="term" value="F:DNA binding"/>
    <property type="evidence" value="ECO:0007669"/>
    <property type="project" value="InterPro"/>
</dbReference>
<protein>
    <submittedName>
        <fullName evidence="2">Uncharacterized protein</fullName>
    </submittedName>
</protein>
<gene>
    <name evidence="2" type="ORF">SAMEA4412673_00300</name>
</gene>
<dbReference type="Proteomes" id="UP000215355">
    <property type="component" value="Chromosome 1"/>
</dbReference>
<dbReference type="Gene3D" id="1.10.260.40">
    <property type="entry name" value="lambda repressor-like DNA-binding domains"/>
    <property type="match status" value="1"/>
</dbReference>
<dbReference type="SUPFAM" id="SSF47413">
    <property type="entry name" value="lambda repressor-like DNA-binding domains"/>
    <property type="match status" value="1"/>
</dbReference>
<name>A0AAJ4X9A5_9SPHI</name>
<dbReference type="RefSeq" id="WP_093100885.1">
    <property type="nucleotide sequence ID" value="NZ_FNGK01000009.1"/>
</dbReference>
<evidence type="ECO:0000313" key="2">
    <source>
        <dbReference type="EMBL" id="SNV38278.1"/>
    </source>
</evidence>
<organism evidence="2 3">
    <name type="scientific">Sphingobacterium mizutaii</name>
    <dbReference type="NCBI Taxonomy" id="1010"/>
    <lineage>
        <taxon>Bacteria</taxon>
        <taxon>Pseudomonadati</taxon>
        <taxon>Bacteroidota</taxon>
        <taxon>Sphingobacteriia</taxon>
        <taxon>Sphingobacteriales</taxon>
        <taxon>Sphingobacteriaceae</taxon>
        <taxon>Sphingobacterium</taxon>
    </lineage>
</organism>
<evidence type="ECO:0000256" key="1">
    <source>
        <dbReference type="SAM" id="Coils"/>
    </source>
</evidence>
<keyword evidence="1" id="KW-0175">Coiled coil</keyword>